<sequence length="80" mass="9354">MIIKKREFSKNHTHGFRRILYTIYSNNNRQKYTNIVKKAFSGVISKKRRGASKIVMMVTGTQGQGLQKILYSYIFFIAPH</sequence>
<evidence type="ECO:0000313" key="2">
    <source>
        <dbReference type="Proteomes" id="UP000008811"/>
    </source>
</evidence>
<proteinExistence type="predicted"/>
<reference evidence="1" key="1">
    <citation type="submission" date="2008-06" db="EMBL/GenBank/DDBJ databases">
        <title>Complete sequence of Chlorobaculum parvum NCIB 8327.</title>
        <authorList>
            <consortium name="US DOE Joint Genome Institute"/>
            <person name="Lucas S."/>
            <person name="Copeland A."/>
            <person name="Lapidus A."/>
            <person name="Glavina del Rio T."/>
            <person name="Dalin E."/>
            <person name="Tice H."/>
            <person name="Bruce D."/>
            <person name="Goodwin L."/>
            <person name="Pitluck S."/>
            <person name="Schmutz J."/>
            <person name="Larimer F."/>
            <person name="Land M."/>
            <person name="Hauser L."/>
            <person name="Kyrpides N."/>
            <person name="Mikhailova N."/>
            <person name="Zhao F."/>
            <person name="Li T."/>
            <person name="Liu Z."/>
            <person name="Overmann J."/>
            <person name="Bryant D.A."/>
            <person name="Richardson P."/>
        </authorList>
    </citation>
    <scope>NUCLEOTIDE SEQUENCE [LARGE SCALE GENOMIC DNA]</scope>
    <source>
        <strain evidence="1">NCIB 8327</strain>
    </source>
</reference>
<protein>
    <submittedName>
        <fullName evidence="1">Uncharacterized protein</fullName>
    </submittedName>
</protein>
<dbReference type="Proteomes" id="UP000008811">
    <property type="component" value="Chromosome"/>
</dbReference>
<keyword evidence="2" id="KW-1185">Reference proteome</keyword>
<dbReference type="KEGG" id="cpc:Cpar_1437"/>
<organism evidence="1 2">
    <name type="scientific">Chlorobaculum parvum (strain DSM 263 / NCIMB 8327)</name>
    <name type="common">Chlorobium vibrioforme subsp. thiosulfatophilum</name>
    <dbReference type="NCBI Taxonomy" id="517417"/>
    <lineage>
        <taxon>Bacteria</taxon>
        <taxon>Pseudomonadati</taxon>
        <taxon>Chlorobiota</taxon>
        <taxon>Chlorobiia</taxon>
        <taxon>Chlorobiales</taxon>
        <taxon>Chlorobiaceae</taxon>
        <taxon>Chlorobaculum</taxon>
    </lineage>
</organism>
<dbReference type="HOGENOM" id="CLU_2583322_0_0_10"/>
<dbReference type="EMBL" id="CP001099">
    <property type="protein sequence ID" value="ACF11836.1"/>
    <property type="molecule type" value="Genomic_DNA"/>
</dbReference>
<evidence type="ECO:0000313" key="1">
    <source>
        <dbReference type="EMBL" id="ACF11836.1"/>
    </source>
</evidence>
<accession>B3QPI3</accession>
<gene>
    <name evidence="1" type="ordered locus">Cpar_1437</name>
</gene>
<name>B3QPI3_CHLP8</name>
<dbReference type="AlphaFoldDB" id="B3QPI3"/>